<dbReference type="AlphaFoldDB" id="A0A6G1C971"/>
<evidence type="ECO:0000313" key="1">
    <source>
        <dbReference type="EMBL" id="KAF0896729.1"/>
    </source>
</evidence>
<dbReference type="EMBL" id="SPHZ02000010">
    <property type="protein sequence ID" value="KAF0896729.1"/>
    <property type="molecule type" value="Genomic_DNA"/>
</dbReference>
<name>A0A6G1C971_9ORYZ</name>
<proteinExistence type="predicted"/>
<gene>
    <name evidence="1" type="ORF">E2562_027256</name>
</gene>
<dbReference type="Proteomes" id="UP000479710">
    <property type="component" value="Unassembled WGS sequence"/>
</dbReference>
<evidence type="ECO:0000313" key="2">
    <source>
        <dbReference type="Proteomes" id="UP000479710"/>
    </source>
</evidence>
<accession>A0A6G1C971</accession>
<reference evidence="1 2" key="1">
    <citation type="submission" date="2019-11" db="EMBL/GenBank/DDBJ databases">
        <title>Whole genome sequence of Oryza granulata.</title>
        <authorList>
            <person name="Li W."/>
        </authorList>
    </citation>
    <scope>NUCLEOTIDE SEQUENCE [LARGE SCALE GENOMIC DNA]</scope>
    <source>
        <strain evidence="2">cv. Menghai</strain>
        <tissue evidence="1">Leaf</tissue>
    </source>
</reference>
<comment type="caution">
    <text evidence="1">The sequence shown here is derived from an EMBL/GenBank/DDBJ whole genome shotgun (WGS) entry which is preliminary data.</text>
</comment>
<organism evidence="1 2">
    <name type="scientific">Oryza meyeriana var. granulata</name>
    <dbReference type="NCBI Taxonomy" id="110450"/>
    <lineage>
        <taxon>Eukaryota</taxon>
        <taxon>Viridiplantae</taxon>
        <taxon>Streptophyta</taxon>
        <taxon>Embryophyta</taxon>
        <taxon>Tracheophyta</taxon>
        <taxon>Spermatophyta</taxon>
        <taxon>Magnoliopsida</taxon>
        <taxon>Liliopsida</taxon>
        <taxon>Poales</taxon>
        <taxon>Poaceae</taxon>
        <taxon>BOP clade</taxon>
        <taxon>Oryzoideae</taxon>
        <taxon>Oryzeae</taxon>
        <taxon>Oryzinae</taxon>
        <taxon>Oryza</taxon>
        <taxon>Oryza meyeriana</taxon>
    </lineage>
</organism>
<protein>
    <submittedName>
        <fullName evidence="1">Uncharacterized protein</fullName>
    </submittedName>
</protein>
<keyword evidence="2" id="KW-1185">Reference proteome</keyword>
<sequence>MAEKTTPAVVVARRSEQAGGAAPGVGTGSWPDGDRTSVTQLTYAEGVVVPRGCSPAVAAVVPRRTAAGCSTMAVRRVCCSPAVRGSCW</sequence>